<keyword evidence="4" id="KW-0378">Hydrolase</keyword>
<dbReference type="Pfam" id="PF14606">
    <property type="entry name" value="Lipase_GDSL_3"/>
    <property type="match status" value="1"/>
</dbReference>
<evidence type="ECO:0000259" key="2">
    <source>
        <dbReference type="Pfam" id="PF14606"/>
    </source>
</evidence>
<name>A0ABU7RIK9_9BACT</name>
<protein>
    <submittedName>
        <fullName evidence="4">SGNH/GDSL hydrolase family protein</fullName>
    </submittedName>
</protein>
<proteinExistence type="predicted"/>
<dbReference type="InterPro" id="IPR036514">
    <property type="entry name" value="SGNH_hydro_sf"/>
</dbReference>
<evidence type="ECO:0000259" key="3">
    <source>
        <dbReference type="Pfam" id="PF14607"/>
    </source>
</evidence>
<feature type="domain" description="SGNH hydrolase-type esterase" evidence="2">
    <location>
        <begin position="175"/>
        <end position="351"/>
    </location>
</feature>
<dbReference type="InterPro" id="IPR013830">
    <property type="entry name" value="SGNH_hydro"/>
</dbReference>
<dbReference type="Gene3D" id="3.40.50.1110">
    <property type="entry name" value="SGNH hydrolase"/>
    <property type="match status" value="1"/>
</dbReference>
<dbReference type="PANTHER" id="PTHR30383:SF29">
    <property type="entry name" value="SGNH HYDROLASE-TYPE ESTERASE DOMAIN-CONTAINING PROTEIN"/>
    <property type="match status" value="1"/>
</dbReference>
<feature type="signal peptide" evidence="1">
    <location>
        <begin position="1"/>
        <end position="19"/>
    </location>
</feature>
<sequence>MQRIVLLLISMGLYSFLQAQSPKVPSLVFTDAASLELIGQAFPLKSYHRIDTTLYPDFPAAVKQLLTNSAGLVISFKTRSPRIAAKWCVTNRRQSNNMTPIVNKGLDLYIKREGKWVFAGVGRPSNVCSEYIMVENMDNSEKECLLYLPLYDEVKSLQIGVDSGYQVVRGINPFKKKVVIYGSSITQGASASRPGMAYPARLSREMGVNFINLGLSGNGKMEKEVADMLATIDADAFVLDCFANPSPEQIAQRTGYLVKAIRAKHPNAPIIIIQSVIRESGNFNQVVRERVRQQNENAYQEYQQLIKKGVKNLYLIKGDNLLGKDHEGTTDGVHPNDIGFDRMLQVIQPELTRILKPLLH</sequence>
<feature type="domain" description="SGNH hydrolase-type esterase N-terminal" evidence="3">
    <location>
        <begin position="28"/>
        <end position="166"/>
    </location>
</feature>
<accession>A0ABU7RIK9</accession>
<evidence type="ECO:0000313" key="4">
    <source>
        <dbReference type="EMBL" id="MEE6187839.1"/>
    </source>
</evidence>
<comment type="caution">
    <text evidence="4">The sequence shown here is derived from an EMBL/GenBank/DDBJ whole genome shotgun (WGS) entry which is preliminary data.</text>
</comment>
<dbReference type="Pfam" id="PF14607">
    <property type="entry name" value="GxDLY"/>
    <property type="match status" value="1"/>
</dbReference>
<keyword evidence="5" id="KW-1185">Reference proteome</keyword>
<dbReference type="Gene3D" id="2.60.120.260">
    <property type="entry name" value="Galactose-binding domain-like"/>
    <property type="match status" value="1"/>
</dbReference>
<dbReference type="EMBL" id="JAZGLY010000006">
    <property type="protein sequence ID" value="MEE6187839.1"/>
    <property type="molecule type" value="Genomic_DNA"/>
</dbReference>
<dbReference type="Proteomes" id="UP001357452">
    <property type="component" value="Unassembled WGS sequence"/>
</dbReference>
<keyword evidence="1" id="KW-0732">Signal</keyword>
<dbReference type="GO" id="GO:0016787">
    <property type="term" value="F:hydrolase activity"/>
    <property type="evidence" value="ECO:0007669"/>
    <property type="project" value="UniProtKB-KW"/>
</dbReference>
<dbReference type="InterPro" id="IPR051532">
    <property type="entry name" value="Ester_Hydrolysis_Enzymes"/>
</dbReference>
<evidence type="ECO:0000313" key="5">
    <source>
        <dbReference type="Proteomes" id="UP001357452"/>
    </source>
</evidence>
<reference evidence="4 5" key="1">
    <citation type="submission" date="2024-01" db="EMBL/GenBank/DDBJ databases">
        <title>Niabella digestum sp. nov., isolated from waste digestion system.</title>
        <authorList>
            <person name="Zhang L."/>
        </authorList>
    </citation>
    <scope>NUCLEOTIDE SEQUENCE [LARGE SCALE GENOMIC DNA]</scope>
    <source>
        <strain evidence="4 5">A18</strain>
    </source>
</reference>
<dbReference type="RefSeq" id="WP_330975246.1">
    <property type="nucleotide sequence ID" value="NZ_JAZGLY010000006.1"/>
</dbReference>
<organism evidence="4 5">
    <name type="scientific">Niabella digestorum</name>
    <dbReference type="NCBI Taxonomy" id="3117701"/>
    <lineage>
        <taxon>Bacteria</taxon>
        <taxon>Pseudomonadati</taxon>
        <taxon>Bacteroidota</taxon>
        <taxon>Chitinophagia</taxon>
        <taxon>Chitinophagales</taxon>
        <taxon>Chitinophagaceae</taxon>
        <taxon>Niabella</taxon>
    </lineage>
</organism>
<dbReference type="InterPro" id="IPR032740">
    <property type="entry name" value="GxDLY"/>
</dbReference>
<evidence type="ECO:0000256" key="1">
    <source>
        <dbReference type="SAM" id="SignalP"/>
    </source>
</evidence>
<gene>
    <name evidence="4" type="ORF">V2H41_11205</name>
</gene>
<dbReference type="SUPFAM" id="SSF52266">
    <property type="entry name" value="SGNH hydrolase"/>
    <property type="match status" value="1"/>
</dbReference>
<feature type="chain" id="PRO_5045649439" evidence="1">
    <location>
        <begin position="20"/>
        <end position="360"/>
    </location>
</feature>
<dbReference type="PANTHER" id="PTHR30383">
    <property type="entry name" value="THIOESTERASE 1/PROTEASE 1/LYSOPHOSPHOLIPASE L1"/>
    <property type="match status" value="1"/>
</dbReference>